<dbReference type="FunFam" id="2.60.120.260:FF:000076">
    <property type="entry name" value="Beta-galactosidase"/>
    <property type="match status" value="1"/>
</dbReference>
<dbReference type="SUPFAM" id="SSF49785">
    <property type="entry name" value="Galactose-binding domain-like"/>
    <property type="match status" value="2"/>
</dbReference>
<protein>
    <recommendedName>
        <fullName evidence="4 11">Beta-galactosidase</fullName>
        <ecNumber evidence="4 11">3.2.1.23</ecNumber>
    </recommendedName>
</protein>
<evidence type="ECO:0000256" key="13">
    <source>
        <dbReference type="SAM" id="SignalP"/>
    </source>
</evidence>
<evidence type="ECO:0000313" key="16">
    <source>
        <dbReference type="Proteomes" id="UP001141806"/>
    </source>
</evidence>
<feature type="signal peptide" evidence="13">
    <location>
        <begin position="1"/>
        <end position="23"/>
    </location>
</feature>
<comment type="catalytic activity">
    <reaction evidence="1 11">
        <text>Hydrolysis of terminal non-reducing beta-D-galactose residues in beta-D-galactosides.</text>
        <dbReference type="EC" id="3.2.1.23"/>
    </reaction>
</comment>
<organism evidence="15 16">
    <name type="scientific">Protea cynaroides</name>
    <dbReference type="NCBI Taxonomy" id="273540"/>
    <lineage>
        <taxon>Eukaryota</taxon>
        <taxon>Viridiplantae</taxon>
        <taxon>Streptophyta</taxon>
        <taxon>Embryophyta</taxon>
        <taxon>Tracheophyta</taxon>
        <taxon>Spermatophyta</taxon>
        <taxon>Magnoliopsida</taxon>
        <taxon>Proteales</taxon>
        <taxon>Proteaceae</taxon>
        <taxon>Protea</taxon>
    </lineage>
</organism>
<dbReference type="PROSITE" id="PS01182">
    <property type="entry name" value="GLYCOSYL_HYDROL_F35"/>
    <property type="match status" value="1"/>
</dbReference>
<evidence type="ECO:0000256" key="3">
    <source>
        <dbReference type="ARBA" id="ARBA00009809"/>
    </source>
</evidence>
<dbReference type="PANTHER" id="PTHR23421">
    <property type="entry name" value="BETA-GALACTOSIDASE RELATED"/>
    <property type="match status" value="1"/>
</dbReference>
<evidence type="ECO:0000256" key="6">
    <source>
        <dbReference type="ARBA" id="ARBA00022525"/>
    </source>
</evidence>
<evidence type="ECO:0000259" key="14">
    <source>
        <dbReference type="PROSITE" id="PS50228"/>
    </source>
</evidence>
<dbReference type="FunFam" id="2.60.120.740:FF:000002">
    <property type="entry name" value="Beta-galactosidase"/>
    <property type="match status" value="1"/>
</dbReference>
<dbReference type="Proteomes" id="UP001141806">
    <property type="component" value="Unassembled WGS sequence"/>
</dbReference>
<sequence length="888" mass="99549">MLGSSAAVLRFLVIAWTLHLAFSVEYFKPFNVSYDHRALIIDGKRRMLISAGIHYPRATPEMWPDVIAKSKEGGADLIQTYVFWNGHEPIRGQYNFEGRYDIIKFVKLVWLSGLYLHLRIGPYVCAEWNFGGFPVWLRDLPGIEFRTDNLVFKEEMQRFVEKIVDLMKQEKLFSWQGGPIIMLQIENEYGNVEGSYGERGKEYVKWAASMALGLRAGVPWVMCKQPDAPENVIDSCNGFYCDGFRPNSYKKPALWTEDWDGWYTTWGGRLPHRPVEDNAFAIARFFQRGGSFHNYYMYFGGTNFGRTSGGPFYITSYDYDAPIDEYGLLRQPKWGHLKDLHAAIKLCEPALVAVDDSPQYIRLGPNQEAHVYCQHVHFGDLSLSRSVNRNGCSAFLANIDVHKTAIVTFLGCEYTLPPWSVSILPDCRNTAFNTAKVGAQISVRTLGFGSPLSSNIKEPGELLPHYEVPFTVSKTWMILKEPIGVWGDNFTVQGLREHLKVTKDTSDYLWYITRIHISDVDISYWEENEVSPSLIIDQMRDVVRIFVNGQLAGSAVGHWVRVVQSIHLLVGDNELALLSETVGLQNSGAFLERDGAGFRGQIRLTGLKNGDIDLSKSFWTYQVGLKGEFMRIYDLDETEQADWNDLATNATPSTLTWYKTYFDAPEGVDPVSLNLESMGKGQAWVNGHNIGRYWSLVAPKDGCPSTCDYCGPFYEMKCATNCGSPTQSWYHIPRSWLQASNNLLVLFEETGGNPFKISIMSHSAGIICAQVAESYYPPLSSWSHPDIIQGKFSIENVPPEIHLQCDNGYAISSIIFASYGTPGGSCQKFSVGNCHAPSSTSIVSDACQGKNSCSVNVSNVIFGDPCQGIIKTLAVEARCIWSPDVSDA</sequence>
<dbReference type="EMBL" id="JAMYWD010000006">
    <property type="protein sequence ID" value="KAJ4969230.1"/>
    <property type="molecule type" value="Genomic_DNA"/>
</dbReference>
<feature type="domain" description="SUEL-type lectin" evidence="14">
    <location>
        <begin position="799"/>
        <end position="880"/>
    </location>
</feature>
<dbReference type="Pfam" id="PF02140">
    <property type="entry name" value="SUEL_Lectin"/>
    <property type="match status" value="1"/>
</dbReference>
<dbReference type="Pfam" id="PF17834">
    <property type="entry name" value="GHD"/>
    <property type="match status" value="1"/>
</dbReference>
<reference evidence="15" key="1">
    <citation type="journal article" date="2023" name="Plant J.">
        <title>The genome of the king protea, Protea cynaroides.</title>
        <authorList>
            <person name="Chang J."/>
            <person name="Duong T.A."/>
            <person name="Schoeman C."/>
            <person name="Ma X."/>
            <person name="Roodt D."/>
            <person name="Barker N."/>
            <person name="Li Z."/>
            <person name="Van de Peer Y."/>
            <person name="Mizrachi E."/>
        </authorList>
    </citation>
    <scope>NUCLEOTIDE SEQUENCE</scope>
    <source>
        <tissue evidence="15">Young leaves</tissue>
    </source>
</reference>
<dbReference type="CDD" id="cd22842">
    <property type="entry name" value="Gal_Rha_Lectin_BGal"/>
    <property type="match status" value="1"/>
</dbReference>
<dbReference type="Gene3D" id="3.20.20.80">
    <property type="entry name" value="Glycosidases"/>
    <property type="match status" value="1"/>
</dbReference>
<dbReference type="InterPro" id="IPR031330">
    <property type="entry name" value="Gly_Hdrlase_35_cat"/>
</dbReference>
<feature type="chain" id="PRO_5040479072" description="Beta-galactosidase" evidence="13">
    <location>
        <begin position="24"/>
        <end position="888"/>
    </location>
</feature>
<dbReference type="GO" id="GO:0030246">
    <property type="term" value="F:carbohydrate binding"/>
    <property type="evidence" value="ECO:0007669"/>
    <property type="project" value="InterPro"/>
</dbReference>
<keyword evidence="5" id="KW-0052">Apoplast</keyword>
<evidence type="ECO:0000256" key="2">
    <source>
        <dbReference type="ARBA" id="ARBA00004271"/>
    </source>
</evidence>
<dbReference type="Gene3D" id="2.60.120.740">
    <property type="match status" value="1"/>
</dbReference>
<proteinExistence type="inferred from homology"/>
<accession>A0A9Q0KEZ6</accession>
<comment type="caution">
    <text evidence="15">The sequence shown here is derived from an EMBL/GenBank/DDBJ whole genome shotgun (WGS) entry which is preliminary data.</text>
</comment>
<dbReference type="FunFam" id="2.60.120.260:FF:000142">
    <property type="entry name" value="Beta-galactosidase"/>
    <property type="match status" value="1"/>
</dbReference>
<dbReference type="InterPro" id="IPR017853">
    <property type="entry name" value="GH"/>
</dbReference>
<name>A0A9Q0KEZ6_9MAGN</name>
<evidence type="ECO:0000256" key="4">
    <source>
        <dbReference type="ARBA" id="ARBA00012756"/>
    </source>
</evidence>
<dbReference type="SUPFAM" id="SSF51445">
    <property type="entry name" value="(Trans)glycosidases"/>
    <property type="match status" value="1"/>
</dbReference>
<dbReference type="InterPro" id="IPR001944">
    <property type="entry name" value="Glycoside_Hdrlase_35"/>
</dbReference>
<dbReference type="GO" id="GO:0005975">
    <property type="term" value="P:carbohydrate metabolic process"/>
    <property type="evidence" value="ECO:0007669"/>
    <property type="project" value="InterPro"/>
</dbReference>
<dbReference type="InterPro" id="IPR019801">
    <property type="entry name" value="Glyco_hydro_35_CS"/>
</dbReference>
<evidence type="ECO:0000256" key="7">
    <source>
        <dbReference type="ARBA" id="ARBA00022729"/>
    </source>
</evidence>
<dbReference type="Gene3D" id="2.60.120.260">
    <property type="entry name" value="Galactose-binding domain-like"/>
    <property type="match status" value="2"/>
</dbReference>
<keyword evidence="8 11" id="KW-0378">Hydrolase</keyword>
<evidence type="ECO:0000256" key="5">
    <source>
        <dbReference type="ARBA" id="ARBA00022523"/>
    </source>
</evidence>
<keyword evidence="16" id="KW-1185">Reference proteome</keyword>
<dbReference type="GO" id="GO:0048046">
    <property type="term" value="C:apoplast"/>
    <property type="evidence" value="ECO:0007669"/>
    <property type="project" value="UniProtKB-SubCell"/>
</dbReference>
<evidence type="ECO:0000256" key="10">
    <source>
        <dbReference type="ARBA" id="ARBA00023295"/>
    </source>
</evidence>
<dbReference type="EC" id="3.2.1.23" evidence="4 11"/>
<evidence type="ECO:0000256" key="11">
    <source>
        <dbReference type="RuleBase" id="RU000675"/>
    </source>
</evidence>
<dbReference type="FunFam" id="2.60.120.260:FF:000107">
    <property type="entry name" value="Beta-galactosidase"/>
    <property type="match status" value="1"/>
</dbReference>
<dbReference type="Pfam" id="PF01301">
    <property type="entry name" value="Glyco_hydro_35"/>
    <property type="match status" value="1"/>
</dbReference>
<dbReference type="PRINTS" id="PR00742">
    <property type="entry name" value="GLHYDRLASE35"/>
</dbReference>
<gene>
    <name evidence="15" type="ORF">NE237_015931</name>
</gene>
<dbReference type="InterPro" id="IPR043159">
    <property type="entry name" value="Lectin_gal-bd_sf"/>
</dbReference>
<evidence type="ECO:0000313" key="15">
    <source>
        <dbReference type="EMBL" id="KAJ4969230.1"/>
    </source>
</evidence>
<dbReference type="OrthoDB" id="1657402at2759"/>
<evidence type="ECO:0000256" key="1">
    <source>
        <dbReference type="ARBA" id="ARBA00001412"/>
    </source>
</evidence>
<keyword evidence="7 13" id="KW-0732">Signal</keyword>
<dbReference type="GO" id="GO:0004565">
    <property type="term" value="F:beta-galactosidase activity"/>
    <property type="evidence" value="ECO:0007669"/>
    <property type="project" value="UniProtKB-EC"/>
</dbReference>
<dbReference type="InterPro" id="IPR048913">
    <property type="entry name" value="BetaGal_gal-bd"/>
</dbReference>
<dbReference type="InterPro" id="IPR008979">
    <property type="entry name" value="Galactose-bd-like_sf"/>
</dbReference>
<dbReference type="PROSITE" id="PS50228">
    <property type="entry name" value="SUEL_LECTIN"/>
    <property type="match status" value="1"/>
</dbReference>
<keyword evidence="6" id="KW-0964">Secreted</keyword>
<keyword evidence="9" id="KW-0325">Glycoprotein</keyword>
<comment type="subcellular location">
    <subcellularLocation>
        <location evidence="2">Secreted</location>
        <location evidence="2">Extracellular space</location>
        <location evidence="2">Apoplast</location>
    </subcellularLocation>
</comment>
<evidence type="ECO:0000256" key="12">
    <source>
        <dbReference type="RuleBase" id="RU003679"/>
    </source>
</evidence>
<dbReference type="FunFam" id="3.20.20.80:FF:000006">
    <property type="entry name" value="Beta-galactosidase"/>
    <property type="match status" value="1"/>
</dbReference>
<evidence type="ECO:0000256" key="8">
    <source>
        <dbReference type="ARBA" id="ARBA00022801"/>
    </source>
</evidence>
<comment type="similarity">
    <text evidence="3 12">Belongs to the glycosyl hydrolase 35 family.</text>
</comment>
<dbReference type="InterPro" id="IPR000922">
    <property type="entry name" value="Lectin_gal-bd_dom"/>
</dbReference>
<evidence type="ECO:0000256" key="9">
    <source>
        <dbReference type="ARBA" id="ARBA00023180"/>
    </source>
</evidence>
<dbReference type="Pfam" id="PF21467">
    <property type="entry name" value="BetaGal_gal-bd"/>
    <property type="match status" value="1"/>
</dbReference>
<dbReference type="AlphaFoldDB" id="A0A9Q0KEZ6"/>
<keyword evidence="10 11" id="KW-0326">Glycosidase</keyword>
<dbReference type="InterPro" id="IPR041392">
    <property type="entry name" value="GHD"/>
</dbReference>